<dbReference type="PANTHER" id="PTHR43582">
    <property type="entry name" value="LINEARMYCIN RESISTANCE ATP-BINDING PROTEIN LNRL"/>
    <property type="match status" value="1"/>
</dbReference>
<dbReference type="SMART" id="SM00382">
    <property type="entry name" value="AAA"/>
    <property type="match status" value="1"/>
</dbReference>
<dbReference type="Pfam" id="PF00005">
    <property type="entry name" value="ABC_tran"/>
    <property type="match status" value="1"/>
</dbReference>
<evidence type="ECO:0000259" key="3">
    <source>
        <dbReference type="PROSITE" id="PS50893"/>
    </source>
</evidence>
<dbReference type="AlphaFoldDB" id="A0A1M5AIW0"/>
<gene>
    <name evidence="4" type="ORF">SAMN02745158_03221</name>
</gene>
<proteinExistence type="predicted"/>
<dbReference type="PANTHER" id="PTHR43582:SF2">
    <property type="entry name" value="LINEARMYCIN RESISTANCE ATP-BINDING PROTEIN LNRL"/>
    <property type="match status" value="1"/>
</dbReference>
<reference evidence="4 5" key="1">
    <citation type="submission" date="2016-11" db="EMBL/GenBank/DDBJ databases">
        <authorList>
            <person name="Jaros S."/>
            <person name="Januszkiewicz K."/>
            <person name="Wedrychowicz H."/>
        </authorList>
    </citation>
    <scope>NUCLEOTIDE SEQUENCE [LARGE SCALE GENOMIC DNA]</scope>
    <source>
        <strain evidence="4 5">DSM 17459</strain>
    </source>
</reference>
<dbReference type="PROSITE" id="PS50893">
    <property type="entry name" value="ABC_TRANSPORTER_2"/>
    <property type="match status" value="1"/>
</dbReference>
<dbReference type="CDD" id="cd00267">
    <property type="entry name" value="ABC_ATPase"/>
    <property type="match status" value="1"/>
</dbReference>
<evidence type="ECO:0000313" key="4">
    <source>
        <dbReference type="EMBL" id="SHF30250.1"/>
    </source>
</evidence>
<dbReference type="InterPro" id="IPR003439">
    <property type="entry name" value="ABC_transporter-like_ATP-bd"/>
</dbReference>
<dbReference type="EMBL" id="FQVI01000020">
    <property type="protein sequence ID" value="SHF30250.1"/>
    <property type="molecule type" value="Genomic_DNA"/>
</dbReference>
<keyword evidence="2 4" id="KW-0067">ATP-binding</keyword>
<dbReference type="InterPro" id="IPR017871">
    <property type="entry name" value="ABC_transporter-like_CS"/>
</dbReference>
<accession>A0A1M5AIW0</accession>
<dbReference type="InterPro" id="IPR027417">
    <property type="entry name" value="P-loop_NTPase"/>
</dbReference>
<dbReference type="PROSITE" id="PS00211">
    <property type="entry name" value="ABC_TRANSPORTER_1"/>
    <property type="match status" value="1"/>
</dbReference>
<keyword evidence="1" id="KW-0547">Nucleotide-binding</keyword>
<evidence type="ECO:0000256" key="2">
    <source>
        <dbReference type="ARBA" id="ARBA00022840"/>
    </source>
</evidence>
<sequence>MLLTIHNLQVRYGSQLALQIDCPISIHEGERIGIIGSNGAGKTTLVKSILGLTSYKGSIRTNLKPEQIAAHMQSNHYAATMPVKTIMETILDTNIRKNRELQELISYFEFEKCLHKRYSHLSGGQKQRFTIIMVMLQNAPLTFYDEVTSGLDFETRQKLMEKLVNWYQNKSNTLCIVSHYYEELEMLAEKILILDQGKVIAFGEKKELFRKYCGRSVFITDSTKQNQELLREYKKLKSPEHLLAIACPDLETEHKISELLLQENVNFKRSDNDIEIMSTNAKAAYYEREGSAYEDQIMQ</sequence>
<dbReference type="OrthoDB" id="9776369at2"/>
<evidence type="ECO:0000313" key="5">
    <source>
        <dbReference type="Proteomes" id="UP000184245"/>
    </source>
</evidence>
<feature type="domain" description="ABC transporter" evidence="3">
    <location>
        <begin position="3"/>
        <end position="221"/>
    </location>
</feature>
<keyword evidence="5" id="KW-1185">Reference proteome</keyword>
<dbReference type="SUPFAM" id="SSF52540">
    <property type="entry name" value="P-loop containing nucleoside triphosphate hydrolases"/>
    <property type="match status" value="1"/>
</dbReference>
<dbReference type="Proteomes" id="UP000184245">
    <property type="component" value="Unassembled WGS sequence"/>
</dbReference>
<dbReference type="STRING" id="1122155.SAMN02745158_03221"/>
<dbReference type="Gene3D" id="3.40.50.300">
    <property type="entry name" value="P-loop containing nucleotide triphosphate hydrolases"/>
    <property type="match status" value="1"/>
</dbReference>
<dbReference type="GO" id="GO:0016887">
    <property type="term" value="F:ATP hydrolysis activity"/>
    <property type="evidence" value="ECO:0007669"/>
    <property type="project" value="InterPro"/>
</dbReference>
<name>A0A1M5AIW0_9CLOT</name>
<organism evidence="4 5">
    <name type="scientific">Lactonifactor longoviformis DSM 17459</name>
    <dbReference type="NCBI Taxonomy" id="1122155"/>
    <lineage>
        <taxon>Bacteria</taxon>
        <taxon>Bacillati</taxon>
        <taxon>Bacillota</taxon>
        <taxon>Clostridia</taxon>
        <taxon>Eubacteriales</taxon>
        <taxon>Clostridiaceae</taxon>
        <taxon>Lactonifactor</taxon>
    </lineage>
</organism>
<dbReference type="InterPro" id="IPR003593">
    <property type="entry name" value="AAA+_ATPase"/>
</dbReference>
<evidence type="ECO:0000256" key="1">
    <source>
        <dbReference type="ARBA" id="ARBA00022741"/>
    </source>
</evidence>
<dbReference type="GO" id="GO:0005524">
    <property type="term" value="F:ATP binding"/>
    <property type="evidence" value="ECO:0007669"/>
    <property type="project" value="UniProtKB-KW"/>
</dbReference>
<dbReference type="RefSeq" id="WP_084068018.1">
    <property type="nucleotide sequence ID" value="NZ_FQVI01000020.1"/>
</dbReference>
<protein>
    <submittedName>
        <fullName evidence="4">ABC-2 type transport system ATP-binding protein</fullName>
    </submittedName>
</protein>